<dbReference type="Pfam" id="PF00210">
    <property type="entry name" value="Ferritin"/>
    <property type="match status" value="1"/>
</dbReference>
<feature type="domain" description="Ferritin/DPS" evidence="7">
    <location>
        <begin position="23"/>
        <end position="160"/>
    </location>
</feature>
<dbReference type="GO" id="GO:0005737">
    <property type="term" value="C:cytoplasm"/>
    <property type="evidence" value="ECO:0007669"/>
    <property type="project" value="TreeGrafter"/>
</dbReference>
<keyword evidence="6" id="KW-0408">Iron</keyword>
<proteinExistence type="evidence at transcript level"/>
<dbReference type="GO" id="GO:0006879">
    <property type="term" value="P:intracellular iron ion homeostasis"/>
    <property type="evidence" value="ECO:0007669"/>
    <property type="project" value="InterPro"/>
</dbReference>
<evidence type="ECO:0000256" key="1">
    <source>
        <dbReference type="ARBA" id="ARBA00007513"/>
    </source>
</evidence>
<comment type="similarity">
    <text evidence="1">Belongs to the ferritin family.</text>
</comment>
<dbReference type="InterPro" id="IPR001519">
    <property type="entry name" value="Ferritin"/>
</dbReference>
<feature type="binding site" evidence="6">
    <location>
        <position position="144"/>
    </location>
    <ligand>
        <name>Fe cation</name>
        <dbReference type="ChEBI" id="CHEBI:24875"/>
        <label>1</label>
    </ligand>
</feature>
<organism evidence="8">
    <name type="scientific">Neobenedenia melleni</name>
    <dbReference type="NCBI Taxonomy" id="280695"/>
    <lineage>
        <taxon>Eukaryota</taxon>
        <taxon>Metazoa</taxon>
        <taxon>Spiralia</taxon>
        <taxon>Lophotrochozoa</taxon>
        <taxon>Platyhelminthes</taxon>
        <taxon>Monogenea</taxon>
        <taxon>Monopisthocotylea</taxon>
        <taxon>Capsalidea</taxon>
        <taxon>Capsalidae</taxon>
        <taxon>Neobenedenia</taxon>
    </lineage>
</organism>
<dbReference type="Gene3D" id="1.20.1260.10">
    <property type="match status" value="1"/>
</dbReference>
<dbReference type="SUPFAM" id="SSF47240">
    <property type="entry name" value="Ferritin-like"/>
    <property type="match status" value="1"/>
</dbReference>
<dbReference type="PANTHER" id="PTHR11431">
    <property type="entry name" value="FERRITIN"/>
    <property type="match status" value="1"/>
</dbReference>
<keyword evidence="6" id="KW-0479">Metal-binding</keyword>
<evidence type="ECO:0000259" key="7">
    <source>
        <dbReference type="Pfam" id="PF00210"/>
    </source>
</evidence>
<name>D0R091_9PLAT</name>
<evidence type="ECO:0000256" key="6">
    <source>
        <dbReference type="PIRSR" id="PIRSR601519-1"/>
    </source>
</evidence>
<dbReference type="GO" id="GO:0006826">
    <property type="term" value="P:iron ion transport"/>
    <property type="evidence" value="ECO:0007669"/>
    <property type="project" value="InterPro"/>
</dbReference>
<dbReference type="EMBL" id="FM863702">
    <property type="protein sequence ID" value="CAR95218.1"/>
    <property type="molecule type" value="mRNA"/>
</dbReference>
<protein>
    <recommendedName>
        <fullName evidence="2">ferroxidase</fullName>
        <ecNumber evidence="2">1.16.3.1</ecNumber>
    </recommendedName>
</protein>
<gene>
    <name evidence="8" type="primary">fer</name>
</gene>
<reference evidence="8" key="1">
    <citation type="submission" date="2008-10" db="EMBL/GenBank/DDBJ databases">
        <title>Molecular cloning and prokaryotic expression of yolk ferritin gene from Neobenedenia melleni.</title>
        <authorList>
            <person name="Niu H."/>
            <person name="Chen J."/>
            <person name="Shi Y.H."/>
            <person name="Li M.Y."/>
        </authorList>
    </citation>
    <scope>NUCLEOTIDE SEQUENCE</scope>
</reference>
<dbReference type="EC" id="1.16.3.1" evidence="2"/>
<keyword evidence="3" id="KW-0560">Oxidoreductase</keyword>
<dbReference type="GO" id="GO:0008198">
    <property type="term" value="F:ferrous iron binding"/>
    <property type="evidence" value="ECO:0007669"/>
    <property type="project" value="TreeGrafter"/>
</dbReference>
<comment type="function">
    <text evidence="4">Stores iron in a soluble, non-toxic, readily available form. Important for iron homeostasis. Has ferroxidase activity. Iron is taken up in the ferrous form and deposited as ferric hydroxides after oxidation.</text>
</comment>
<sequence length="226" mass="26086">MESTRINYSNECEVKVNDLIVKLLGGEQTYTNLAHLCFTEKVNMFNMGAYFEQCGLRMRCLADKMMRYQCIRGGIVRFTEVNNLFTCPTVNEIFTNIPIKKLISIAFDSEKIIEQTLRELNTLARKQNDCVTGEITEGKLMQHQLYMLTMLKKHMNTLEQFEVEHNTNGKTPLNGVYTFDRIVMPTEVQRLIELISNYFGMNKINMTVGKTCDTLCTGVFDLKNLE</sequence>
<dbReference type="GO" id="GO:0004322">
    <property type="term" value="F:ferroxidase activity"/>
    <property type="evidence" value="ECO:0007669"/>
    <property type="project" value="UniProtKB-EC"/>
</dbReference>
<dbReference type="InterPro" id="IPR009078">
    <property type="entry name" value="Ferritin-like_SF"/>
</dbReference>
<dbReference type="InterPro" id="IPR008331">
    <property type="entry name" value="Ferritin_DPS_dom"/>
</dbReference>
<evidence type="ECO:0000256" key="2">
    <source>
        <dbReference type="ARBA" id="ARBA00013107"/>
    </source>
</evidence>
<dbReference type="PANTHER" id="PTHR11431:SF75">
    <property type="entry name" value="FERRITIN"/>
    <property type="match status" value="1"/>
</dbReference>
<dbReference type="InterPro" id="IPR012347">
    <property type="entry name" value="Ferritin-like"/>
</dbReference>
<evidence type="ECO:0000313" key="8">
    <source>
        <dbReference type="EMBL" id="CAR95218.1"/>
    </source>
</evidence>
<comment type="catalytic activity">
    <reaction evidence="5">
        <text>4 Fe(2+) + O2 + 4 H(+) = 4 Fe(3+) + 2 H2O</text>
        <dbReference type="Rhea" id="RHEA:11148"/>
        <dbReference type="ChEBI" id="CHEBI:15377"/>
        <dbReference type="ChEBI" id="CHEBI:15378"/>
        <dbReference type="ChEBI" id="CHEBI:15379"/>
        <dbReference type="ChEBI" id="CHEBI:29033"/>
        <dbReference type="ChEBI" id="CHEBI:29034"/>
        <dbReference type="EC" id="1.16.3.1"/>
    </reaction>
</comment>
<accession>D0R091</accession>
<evidence type="ECO:0000256" key="3">
    <source>
        <dbReference type="ARBA" id="ARBA00023002"/>
    </source>
</evidence>
<evidence type="ECO:0000256" key="5">
    <source>
        <dbReference type="ARBA" id="ARBA00047990"/>
    </source>
</evidence>
<feature type="binding site" evidence="6">
    <location>
        <position position="110"/>
    </location>
    <ligand>
        <name>Fe cation</name>
        <dbReference type="ChEBI" id="CHEBI:24875"/>
        <label>1</label>
    </ligand>
</feature>
<dbReference type="AlphaFoldDB" id="D0R091"/>
<evidence type="ECO:0000256" key="4">
    <source>
        <dbReference type="ARBA" id="ARBA00025111"/>
    </source>
</evidence>
<dbReference type="GO" id="GO:0008199">
    <property type="term" value="F:ferric iron binding"/>
    <property type="evidence" value="ECO:0007669"/>
    <property type="project" value="InterPro"/>
</dbReference>